<organism evidence="2 3">
    <name type="scientific">Tolypocladium paradoxum</name>
    <dbReference type="NCBI Taxonomy" id="94208"/>
    <lineage>
        <taxon>Eukaryota</taxon>
        <taxon>Fungi</taxon>
        <taxon>Dikarya</taxon>
        <taxon>Ascomycota</taxon>
        <taxon>Pezizomycotina</taxon>
        <taxon>Sordariomycetes</taxon>
        <taxon>Hypocreomycetidae</taxon>
        <taxon>Hypocreales</taxon>
        <taxon>Ophiocordycipitaceae</taxon>
        <taxon>Tolypocladium</taxon>
    </lineage>
</organism>
<comment type="caution">
    <text evidence="2">The sequence shown here is derived from an EMBL/GenBank/DDBJ whole genome shotgun (WGS) entry which is preliminary data.</text>
</comment>
<dbReference type="AlphaFoldDB" id="A0A2S4KUP5"/>
<sequence length="217" mass="23832">MGRRLQHVGALASPVGGYSTQPHALELIGPAPGLVGFHSHHHTTITRHAPTLAGGTLAPIASLSSSVEYLDSFLAVLTSRLYWTPLLLRTNPNDRRPLTATPSKPSRAAVEDNTPTSPLASCRPPACHSPRRSHRTWPHKRRPPEALSCPLPPARHPAIIDESPKQHRTAPHRTAFLLLRPLPPLHRSIVRRADTSVSTPHATGWPHRRRRARPTSL</sequence>
<keyword evidence="3" id="KW-1185">Reference proteome</keyword>
<proteinExistence type="predicted"/>
<protein>
    <submittedName>
        <fullName evidence="2">Uncharacterized protein</fullName>
    </submittedName>
</protein>
<accession>A0A2S4KUP5</accession>
<evidence type="ECO:0000256" key="1">
    <source>
        <dbReference type="SAM" id="MobiDB-lite"/>
    </source>
</evidence>
<feature type="compositionally biased region" description="Basic residues" evidence="1">
    <location>
        <begin position="206"/>
        <end position="217"/>
    </location>
</feature>
<feature type="region of interest" description="Disordered" evidence="1">
    <location>
        <begin position="193"/>
        <end position="217"/>
    </location>
</feature>
<dbReference type="EMBL" id="PKSG01000621">
    <property type="protein sequence ID" value="POR33887.1"/>
    <property type="molecule type" value="Genomic_DNA"/>
</dbReference>
<gene>
    <name evidence="2" type="ORF">TPAR_05923</name>
</gene>
<feature type="compositionally biased region" description="Basic residues" evidence="1">
    <location>
        <begin position="129"/>
        <end position="142"/>
    </location>
</feature>
<dbReference type="Proteomes" id="UP000237481">
    <property type="component" value="Unassembled WGS sequence"/>
</dbReference>
<feature type="region of interest" description="Disordered" evidence="1">
    <location>
        <begin position="92"/>
        <end position="151"/>
    </location>
</feature>
<evidence type="ECO:0000313" key="3">
    <source>
        <dbReference type="Proteomes" id="UP000237481"/>
    </source>
</evidence>
<name>A0A2S4KUP5_9HYPO</name>
<reference evidence="2 3" key="1">
    <citation type="submission" date="2018-01" db="EMBL/GenBank/DDBJ databases">
        <title>Harnessing the power of phylogenomics to disentangle the directionality and signatures of interkingdom host jumping in the parasitic fungal genus Tolypocladium.</title>
        <authorList>
            <person name="Quandt C.A."/>
            <person name="Patterson W."/>
            <person name="Spatafora J.W."/>
        </authorList>
    </citation>
    <scope>NUCLEOTIDE SEQUENCE [LARGE SCALE GENOMIC DNA]</scope>
    <source>
        <strain evidence="2 3">NRBC 100945</strain>
    </source>
</reference>
<evidence type="ECO:0000313" key="2">
    <source>
        <dbReference type="EMBL" id="POR33887.1"/>
    </source>
</evidence>